<dbReference type="NCBIfam" id="TIGR03735">
    <property type="entry name" value="PRTRC_A"/>
    <property type="match status" value="1"/>
</dbReference>
<evidence type="ECO:0000256" key="1">
    <source>
        <dbReference type="ARBA" id="ARBA00022670"/>
    </source>
</evidence>
<dbReference type="InterPro" id="IPR022499">
    <property type="entry name" value="PRTRC_protein-A"/>
</dbReference>
<evidence type="ECO:0000256" key="4">
    <source>
        <dbReference type="ARBA" id="ARBA00022833"/>
    </source>
</evidence>
<evidence type="ECO:0000256" key="2">
    <source>
        <dbReference type="ARBA" id="ARBA00022723"/>
    </source>
</evidence>
<dbReference type="Pfam" id="PF09436">
    <property type="entry name" value="DUF2016"/>
    <property type="match status" value="1"/>
</dbReference>
<keyword evidence="4" id="KW-0862">Zinc</keyword>
<organism evidence="8 9">
    <name type="scientific">Undibacterium oligocarboniphilum</name>
    <dbReference type="NCBI Taxonomy" id="666702"/>
    <lineage>
        <taxon>Bacteria</taxon>
        <taxon>Pseudomonadati</taxon>
        <taxon>Pseudomonadota</taxon>
        <taxon>Betaproteobacteria</taxon>
        <taxon>Burkholderiales</taxon>
        <taxon>Oxalobacteraceae</taxon>
        <taxon>Undibacterium</taxon>
    </lineage>
</organism>
<feature type="domain" description="DUF2016" evidence="6">
    <location>
        <begin position="5"/>
        <end position="75"/>
    </location>
</feature>
<evidence type="ECO:0000259" key="6">
    <source>
        <dbReference type="Pfam" id="PF09436"/>
    </source>
</evidence>
<dbReference type="Proteomes" id="UP000588051">
    <property type="component" value="Unassembled WGS sequence"/>
</dbReference>
<keyword evidence="9" id="KW-1185">Reference proteome</keyword>
<dbReference type="GO" id="GO:0006508">
    <property type="term" value="P:proteolysis"/>
    <property type="evidence" value="ECO:0007669"/>
    <property type="project" value="UniProtKB-KW"/>
</dbReference>
<dbReference type="RefSeq" id="WP_176805073.1">
    <property type="nucleotide sequence ID" value="NZ_JABXYJ010000014.1"/>
</dbReference>
<accession>A0A850QIL1</accession>
<evidence type="ECO:0000313" key="8">
    <source>
        <dbReference type="EMBL" id="NVO79411.1"/>
    </source>
</evidence>
<comment type="caution">
    <text evidence="8">The sequence shown here is derived from an EMBL/GenBank/DDBJ whole genome shotgun (WGS) entry which is preliminary data.</text>
</comment>
<dbReference type="AlphaFoldDB" id="A0A850QIL1"/>
<name>A0A850QIL1_9BURK</name>
<dbReference type="SUPFAM" id="SSF102712">
    <property type="entry name" value="JAB1/MPN domain"/>
    <property type="match status" value="1"/>
</dbReference>
<dbReference type="GO" id="GO:0046872">
    <property type="term" value="F:metal ion binding"/>
    <property type="evidence" value="ECO:0007669"/>
    <property type="project" value="UniProtKB-KW"/>
</dbReference>
<feature type="domain" description="JAB" evidence="7">
    <location>
        <begin position="82"/>
        <end position="181"/>
    </location>
</feature>
<keyword evidence="3" id="KW-0378">Hydrolase</keyword>
<proteinExistence type="predicted"/>
<keyword evidence="5" id="KW-0482">Metalloprotease</keyword>
<dbReference type="InterPro" id="IPR028090">
    <property type="entry name" value="JAB_dom_prok"/>
</dbReference>
<dbReference type="InterPro" id="IPR018560">
    <property type="entry name" value="DUF2016"/>
</dbReference>
<keyword evidence="2" id="KW-0479">Metal-binding</keyword>
<gene>
    <name evidence="8" type="ORF">HV832_16450</name>
</gene>
<dbReference type="EMBL" id="JABXYJ010000014">
    <property type="protein sequence ID" value="NVO79411.1"/>
    <property type="molecule type" value="Genomic_DNA"/>
</dbReference>
<protein>
    <submittedName>
        <fullName evidence="8">PRTRC system protein A</fullName>
    </submittedName>
</protein>
<sequence>MNLSPIDAQLQGQFPTVMVPIYSTLDGLDRNGHRFLMAKNGLWMEVKRSYLHAVIPVINQIPCVVPYGQVEKSLSILPIASQLIREFKNYAATVLPFECAGRILLHKPTGTMRLEILKATSVSPSHVEYQIPTLSVDEEMVLDIHSHGNFNAFFSSRDDEDDRSEVKIAGVIGNPARNERWEACFRLCLNGLFFPLKVNVENDHYLFSFGEVVNETPHS</sequence>
<dbReference type="Pfam" id="PF14464">
    <property type="entry name" value="Prok-JAB"/>
    <property type="match status" value="1"/>
</dbReference>
<evidence type="ECO:0000256" key="5">
    <source>
        <dbReference type="ARBA" id="ARBA00023049"/>
    </source>
</evidence>
<evidence type="ECO:0000313" key="9">
    <source>
        <dbReference type="Proteomes" id="UP000588051"/>
    </source>
</evidence>
<evidence type="ECO:0000256" key="3">
    <source>
        <dbReference type="ARBA" id="ARBA00022801"/>
    </source>
</evidence>
<evidence type="ECO:0000259" key="7">
    <source>
        <dbReference type="Pfam" id="PF14464"/>
    </source>
</evidence>
<keyword evidence="1" id="KW-0645">Protease</keyword>
<dbReference type="GO" id="GO:0008237">
    <property type="term" value="F:metallopeptidase activity"/>
    <property type="evidence" value="ECO:0007669"/>
    <property type="project" value="UniProtKB-KW"/>
</dbReference>
<reference evidence="8 9" key="1">
    <citation type="submission" date="2020-06" db="EMBL/GenBank/DDBJ databases">
        <authorList>
            <person name="Qiu C."/>
            <person name="Liu Z."/>
        </authorList>
    </citation>
    <scope>NUCLEOTIDE SEQUENCE [LARGE SCALE GENOMIC DNA]</scope>
    <source>
        <strain evidence="8 9">EM 1</strain>
    </source>
</reference>